<reference evidence="1 2" key="1">
    <citation type="journal article" date="2016" name="DNA Res.">
        <title>Genome sequence of Aspergillus luchuensis NBRC 4314.</title>
        <authorList>
            <person name="Yamada O."/>
            <person name="Machida M."/>
            <person name="Hosoyama A."/>
            <person name="Goto M."/>
            <person name="Takahashi T."/>
            <person name="Futagami T."/>
            <person name="Yamagata Y."/>
            <person name="Takeuchi M."/>
            <person name="Kobayashi T."/>
            <person name="Koike H."/>
            <person name="Abe K."/>
            <person name="Asai K."/>
            <person name="Arita M."/>
            <person name="Fujita N."/>
            <person name="Fukuda K."/>
            <person name="Higa K."/>
            <person name="Horikawa H."/>
            <person name="Ishikawa T."/>
            <person name="Jinno K."/>
            <person name="Kato Y."/>
            <person name="Kirimura K."/>
            <person name="Mizutani O."/>
            <person name="Nakasone K."/>
            <person name="Sano M."/>
            <person name="Shiraishi Y."/>
            <person name="Tsukahara M."/>
            <person name="Gomi K."/>
        </authorList>
    </citation>
    <scope>NUCLEOTIDE SEQUENCE [LARGE SCALE GENOMIC DNA]</scope>
    <source>
        <strain evidence="1 2">RIB 2604</strain>
    </source>
</reference>
<dbReference type="AlphaFoldDB" id="A0A146F8D4"/>
<dbReference type="Proteomes" id="UP000075230">
    <property type="component" value="Unassembled WGS sequence"/>
</dbReference>
<evidence type="ECO:0000313" key="2">
    <source>
        <dbReference type="Proteomes" id="UP000075230"/>
    </source>
</evidence>
<proteinExistence type="predicted"/>
<accession>A0A146F8D4</accession>
<protein>
    <submittedName>
        <fullName evidence="1">Oxidoreductase</fullName>
    </submittedName>
</protein>
<reference evidence="2" key="2">
    <citation type="submission" date="2016-02" db="EMBL/GenBank/DDBJ databases">
        <title>Genome sequencing of Aspergillus luchuensis NBRC 4314.</title>
        <authorList>
            <person name="Yamada O."/>
        </authorList>
    </citation>
    <scope>NUCLEOTIDE SEQUENCE [LARGE SCALE GENOMIC DNA]</scope>
    <source>
        <strain evidence="2">RIB 2604</strain>
    </source>
</reference>
<dbReference type="EMBL" id="BCWF01000015">
    <property type="protein sequence ID" value="GAT22390.1"/>
    <property type="molecule type" value="Genomic_DNA"/>
</dbReference>
<organism evidence="1 2">
    <name type="scientific">Aspergillus kawachii</name>
    <name type="common">White koji mold</name>
    <name type="synonym">Aspergillus awamori var. kawachi</name>
    <dbReference type="NCBI Taxonomy" id="1069201"/>
    <lineage>
        <taxon>Eukaryota</taxon>
        <taxon>Fungi</taxon>
        <taxon>Dikarya</taxon>
        <taxon>Ascomycota</taxon>
        <taxon>Pezizomycotina</taxon>
        <taxon>Eurotiomycetes</taxon>
        <taxon>Eurotiomycetidae</taxon>
        <taxon>Eurotiales</taxon>
        <taxon>Aspergillaceae</taxon>
        <taxon>Aspergillus</taxon>
        <taxon>Aspergillus subgen. Circumdati</taxon>
    </lineage>
</organism>
<gene>
    <name evidence="1" type="ORF">RIB2604_01504230</name>
</gene>
<evidence type="ECO:0000313" key="1">
    <source>
        <dbReference type="EMBL" id="GAT22390.1"/>
    </source>
</evidence>
<comment type="caution">
    <text evidence="1">The sequence shown here is derived from an EMBL/GenBank/DDBJ whole genome shotgun (WGS) entry which is preliminary data.</text>
</comment>
<sequence>MSKTTSSTYNDEPVACPDIRIENSLQTHRPDNLRIYIVRKDSEIVGIQSDILLEAAVFMVEVVRALDTVLEANADQSADLQVRVTVGAQSHNLPDAFMTSNMREFDFCDRIAISTSGGSVFRM</sequence>
<name>A0A146F8D4_ASPKA</name>